<evidence type="ECO:0000256" key="1">
    <source>
        <dbReference type="SAM" id="MobiDB-lite"/>
    </source>
</evidence>
<dbReference type="PROSITE" id="PS50995">
    <property type="entry name" value="HTH_MARR_2"/>
    <property type="match status" value="1"/>
</dbReference>
<reference evidence="3 4" key="4">
    <citation type="journal article" date="2020" name="Sci. Rep.">
        <title>beta-carboline chemical signals induce reveromycin production through a LuxR family regulator in Streptomyces sp. SN-593.</title>
        <authorList>
            <person name="Panthee S."/>
            <person name="Kito N."/>
            <person name="Hayashi T."/>
            <person name="Shimizu T."/>
            <person name="Ishikawa J."/>
            <person name="Hamamoto H."/>
            <person name="Osada H."/>
            <person name="Takahashi S."/>
        </authorList>
    </citation>
    <scope>NUCLEOTIDE SEQUENCE [LARGE SCALE GENOMIC DNA]</scope>
    <source>
        <strain evidence="3 4">SN-593</strain>
    </source>
</reference>
<dbReference type="PANTHER" id="PTHR33164:SF103">
    <property type="entry name" value="REGULATORY PROTEIN MARR"/>
    <property type="match status" value="1"/>
</dbReference>
<name>A0A7U3UZE4_9ACTN</name>
<dbReference type="InterPro" id="IPR000835">
    <property type="entry name" value="HTH_MarR-typ"/>
</dbReference>
<sequence length="207" mass="22242">MDAPADQAAEESTSPGAARPAHTGEDGCTDEGTDRRAASRIAGRADAAAQGAGRGVDETTGRLADQLLTLSRWLHRSQRRLMEPLGITPAQARLLRALAHCEAPPRMADLARLLDVVPRAVTTLVDALEERELVRRVPDPHNRRVIRIELREDGAQALSALRGVRRAAAAELLAPLDETQRAALSALLDTLGEGQPAAHKGHRGHRE</sequence>
<dbReference type="KEGG" id="arev:RVR_9169"/>
<dbReference type="SUPFAM" id="SSF46785">
    <property type="entry name" value="Winged helix' DNA-binding domain"/>
    <property type="match status" value="1"/>
</dbReference>
<evidence type="ECO:0000313" key="3">
    <source>
        <dbReference type="EMBL" id="BBB01652.1"/>
    </source>
</evidence>
<keyword evidence="4" id="KW-1185">Reference proteome</keyword>
<accession>A0A7U3UZE4</accession>
<feature type="region of interest" description="Disordered" evidence="1">
    <location>
        <begin position="1"/>
        <end position="57"/>
    </location>
</feature>
<reference evidence="3 4" key="3">
    <citation type="journal article" date="2011" name="Nat. Chem. Biol.">
        <title>Reveromycin A biosynthesis uses RevG and RevJ for stereospecific spiroacetal formation.</title>
        <authorList>
            <person name="Takahashi S."/>
            <person name="Toyoda A."/>
            <person name="Sekiyama Y."/>
            <person name="Takagi H."/>
            <person name="Nogawa T."/>
            <person name="Uramoto M."/>
            <person name="Suzuki R."/>
            <person name="Koshino H."/>
            <person name="Kumano T."/>
            <person name="Panthee S."/>
            <person name="Dairi T."/>
            <person name="Ishikawa J."/>
            <person name="Ikeda H."/>
            <person name="Sakaki Y."/>
            <person name="Osada H."/>
        </authorList>
    </citation>
    <scope>NUCLEOTIDE SEQUENCE [LARGE SCALE GENOMIC DNA]</scope>
    <source>
        <strain evidence="3 4">SN-593</strain>
    </source>
</reference>
<gene>
    <name evidence="3" type="ORF">RVR_9169</name>
</gene>
<dbReference type="AlphaFoldDB" id="A0A7U3UZE4"/>
<dbReference type="GO" id="GO:0006950">
    <property type="term" value="P:response to stress"/>
    <property type="evidence" value="ECO:0007669"/>
    <property type="project" value="TreeGrafter"/>
</dbReference>
<evidence type="ECO:0000313" key="4">
    <source>
        <dbReference type="Proteomes" id="UP000595703"/>
    </source>
</evidence>
<protein>
    <submittedName>
        <fullName evidence="3">Putative MarR family transcriptional regulator</fullName>
    </submittedName>
</protein>
<dbReference type="InterPro" id="IPR036390">
    <property type="entry name" value="WH_DNA-bd_sf"/>
</dbReference>
<dbReference type="PRINTS" id="PR00598">
    <property type="entry name" value="HTHMARR"/>
</dbReference>
<dbReference type="Proteomes" id="UP000595703">
    <property type="component" value="Chromosome"/>
</dbReference>
<proteinExistence type="predicted"/>
<feature type="domain" description="HTH marR-type" evidence="2">
    <location>
        <begin position="60"/>
        <end position="193"/>
    </location>
</feature>
<organism evidence="3 4">
    <name type="scientific">Actinacidiphila reveromycinica</name>
    <dbReference type="NCBI Taxonomy" id="659352"/>
    <lineage>
        <taxon>Bacteria</taxon>
        <taxon>Bacillati</taxon>
        <taxon>Actinomycetota</taxon>
        <taxon>Actinomycetes</taxon>
        <taxon>Kitasatosporales</taxon>
        <taxon>Streptomycetaceae</taxon>
        <taxon>Actinacidiphila</taxon>
    </lineage>
</organism>
<evidence type="ECO:0000259" key="2">
    <source>
        <dbReference type="PROSITE" id="PS50995"/>
    </source>
</evidence>
<dbReference type="InterPro" id="IPR039422">
    <property type="entry name" value="MarR/SlyA-like"/>
</dbReference>
<dbReference type="InterPro" id="IPR036388">
    <property type="entry name" value="WH-like_DNA-bd_sf"/>
</dbReference>
<dbReference type="SMART" id="SM00347">
    <property type="entry name" value="HTH_MARR"/>
    <property type="match status" value="1"/>
</dbReference>
<dbReference type="EMBL" id="AP018365">
    <property type="protein sequence ID" value="BBB01652.1"/>
    <property type="molecule type" value="Genomic_DNA"/>
</dbReference>
<reference evidence="3 4" key="1">
    <citation type="journal article" date="2010" name="J. Bacteriol.">
        <title>Biochemical characterization of a novel indole prenyltransferase from Streptomyces sp. SN-593.</title>
        <authorList>
            <person name="Takahashi S."/>
            <person name="Takagi H."/>
            <person name="Toyoda A."/>
            <person name="Uramoto M."/>
            <person name="Nogawa T."/>
            <person name="Ueki M."/>
            <person name="Sakaki Y."/>
            <person name="Osada H."/>
        </authorList>
    </citation>
    <scope>NUCLEOTIDE SEQUENCE [LARGE SCALE GENOMIC DNA]</scope>
    <source>
        <strain evidence="3 4">SN-593</strain>
    </source>
</reference>
<dbReference type="PANTHER" id="PTHR33164">
    <property type="entry name" value="TRANSCRIPTIONAL REGULATOR, MARR FAMILY"/>
    <property type="match status" value="1"/>
</dbReference>
<dbReference type="Pfam" id="PF12802">
    <property type="entry name" value="MarR_2"/>
    <property type="match status" value="1"/>
</dbReference>
<dbReference type="Gene3D" id="1.10.10.10">
    <property type="entry name" value="Winged helix-like DNA-binding domain superfamily/Winged helix DNA-binding domain"/>
    <property type="match status" value="1"/>
</dbReference>
<reference evidence="3 4" key="2">
    <citation type="journal article" date="2011" name="J. Antibiot.">
        <title>Furaquinocins I and J: novel polyketide isoprenoid hybrid compounds from Streptomyces reveromyceticus SN-593.</title>
        <authorList>
            <person name="Panthee S."/>
            <person name="Takahashi S."/>
            <person name="Takagi H."/>
            <person name="Nogawa T."/>
            <person name="Oowada E."/>
            <person name="Uramoto M."/>
            <person name="Osada H."/>
        </authorList>
    </citation>
    <scope>NUCLEOTIDE SEQUENCE [LARGE SCALE GENOMIC DNA]</scope>
    <source>
        <strain evidence="3 4">SN-593</strain>
    </source>
</reference>
<dbReference type="GO" id="GO:0003700">
    <property type="term" value="F:DNA-binding transcription factor activity"/>
    <property type="evidence" value="ECO:0007669"/>
    <property type="project" value="InterPro"/>
</dbReference>
<feature type="compositionally biased region" description="Low complexity" evidence="1">
    <location>
        <begin position="39"/>
        <end position="51"/>
    </location>
</feature>